<proteinExistence type="predicted"/>
<organism evidence="2">
    <name type="scientific">Microvirga ossetica</name>
    <dbReference type="NCBI Taxonomy" id="1882682"/>
    <lineage>
        <taxon>Bacteria</taxon>
        <taxon>Pseudomonadati</taxon>
        <taxon>Pseudomonadota</taxon>
        <taxon>Alphaproteobacteria</taxon>
        <taxon>Hyphomicrobiales</taxon>
        <taxon>Methylobacteriaceae</taxon>
        <taxon>Microvirga</taxon>
    </lineage>
</organism>
<name>A0A1B2EGM6_9HYPH</name>
<evidence type="ECO:0008006" key="3">
    <source>
        <dbReference type="Google" id="ProtNLM"/>
    </source>
</evidence>
<keyword evidence="1" id="KW-1133">Transmembrane helix</keyword>
<protein>
    <recommendedName>
        <fullName evidence="3">DUF1761 domain-containing protein</fullName>
    </recommendedName>
</protein>
<keyword evidence="1" id="KW-0472">Membrane</keyword>
<dbReference type="KEGG" id="moc:BB934_13590"/>
<feature type="transmembrane region" description="Helical" evidence="1">
    <location>
        <begin position="113"/>
        <end position="134"/>
    </location>
</feature>
<sequence>MSGINYLAVFLAVIAAWLVGAVWYMALGKSWMTALGKTREELTGSSGKPSVAPFITSFVAELVMASVLAFFIVQLGPVTLASGIATGFLAWLGFVATSMVVNHRFSGARPLLTLIDSGHWLAVLFVEGAVIGAFGM</sequence>
<keyword evidence="1" id="KW-0812">Transmembrane</keyword>
<dbReference type="EMBL" id="CP016616">
    <property type="protein sequence ID" value="ANY79118.1"/>
    <property type="molecule type" value="Genomic_DNA"/>
</dbReference>
<dbReference type="InterPro" id="IPR013879">
    <property type="entry name" value="DUF1761"/>
</dbReference>
<accession>A0A1B2EGM6</accession>
<dbReference type="AlphaFoldDB" id="A0A1B2EGM6"/>
<dbReference type="OrthoDB" id="344736at2"/>
<evidence type="ECO:0000313" key="2">
    <source>
        <dbReference type="EMBL" id="ANY79118.1"/>
    </source>
</evidence>
<feature type="transmembrane region" description="Helical" evidence="1">
    <location>
        <begin position="51"/>
        <end position="73"/>
    </location>
</feature>
<feature type="transmembrane region" description="Helical" evidence="1">
    <location>
        <begin position="79"/>
        <end position="101"/>
    </location>
</feature>
<dbReference type="RefSeq" id="WP_099510129.1">
    <property type="nucleotide sequence ID" value="NZ_CP016616.1"/>
</dbReference>
<reference evidence="2" key="1">
    <citation type="submission" date="2016-07" db="EMBL/GenBank/DDBJ databases">
        <title>Microvirga ossetica sp. nov. a new species of rhizobia isolated from root nodules of the legume species Vicia alpestris Steven originated from North Ossetia region in the Caucasus.</title>
        <authorList>
            <person name="Safronova V.I."/>
            <person name="Kuznetsova I.G."/>
            <person name="Sazanova A.L."/>
            <person name="Belimov A."/>
            <person name="Andronov E."/>
            <person name="Osledkin Y.S."/>
            <person name="Onishchuk O.P."/>
            <person name="Kurchak O.N."/>
            <person name="Shaposhnikov A.I."/>
            <person name="Willems A."/>
            <person name="Tikhonovich I.A."/>
        </authorList>
    </citation>
    <scope>NUCLEOTIDE SEQUENCE [LARGE SCALE GENOMIC DNA]</scope>
    <source>
        <strain evidence="2">V5/3M</strain>
    </source>
</reference>
<evidence type="ECO:0000256" key="1">
    <source>
        <dbReference type="SAM" id="Phobius"/>
    </source>
</evidence>
<dbReference type="Pfam" id="PF08570">
    <property type="entry name" value="DUF1761"/>
    <property type="match status" value="1"/>
</dbReference>
<gene>
    <name evidence="2" type="ORF">BB934_13590</name>
</gene>
<feature type="transmembrane region" description="Helical" evidence="1">
    <location>
        <begin position="6"/>
        <end position="27"/>
    </location>
</feature>